<evidence type="ECO:0000313" key="2">
    <source>
        <dbReference type="EMBL" id="KMQ88889.1"/>
    </source>
</evidence>
<evidence type="ECO:0000256" key="1">
    <source>
        <dbReference type="SAM" id="SignalP"/>
    </source>
</evidence>
<organism evidence="2 3">
    <name type="scientific">Lasius niger</name>
    <name type="common">Black garden ant</name>
    <dbReference type="NCBI Taxonomy" id="67767"/>
    <lineage>
        <taxon>Eukaryota</taxon>
        <taxon>Metazoa</taxon>
        <taxon>Ecdysozoa</taxon>
        <taxon>Arthropoda</taxon>
        <taxon>Hexapoda</taxon>
        <taxon>Insecta</taxon>
        <taxon>Pterygota</taxon>
        <taxon>Neoptera</taxon>
        <taxon>Endopterygota</taxon>
        <taxon>Hymenoptera</taxon>
        <taxon>Apocrita</taxon>
        <taxon>Aculeata</taxon>
        <taxon>Formicoidea</taxon>
        <taxon>Formicidae</taxon>
        <taxon>Formicinae</taxon>
        <taxon>Lasius</taxon>
        <taxon>Lasius</taxon>
    </lineage>
</organism>
<keyword evidence="3" id="KW-1185">Reference proteome</keyword>
<dbReference type="OrthoDB" id="7554408at2759"/>
<dbReference type="PaxDb" id="67767-A0A0J7KF35"/>
<dbReference type="Proteomes" id="UP000036403">
    <property type="component" value="Unassembled WGS sequence"/>
</dbReference>
<proteinExistence type="predicted"/>
<comment type="caution">
    <text evidence="2">The sequence shown here is derived from an EMBL/GenBank/DDBJ whole genome shotgun (WGS) entry which is preliminary data.</text>
</comment>
<dbReference type="EMBL" id="LBMM01008429">
    <property type="protein sequence ID" value="KMQ88889.1"/>
    <property type="molecule type" value="Genomic_DNA"/>
</dbReference>
<reference evidence="2 3" key="1">
    <citation type="submission" date="2015-04" db="EMBL/GenBank/DDBJ databases">
        <title>Lasius niger genome sequencing.</title>
        <authorList>
            <person name="Konorov E.A."/>
            <person name="Nikitin M.A."/>
            <person name="Kirill M.V."/>
            <person name="Chang P."/>
        </authorList>
    </citation>
    <scope>NUCLEOTIDE SEQUENCE [LARGE SCALE GENOMIC DNA]</scope>
    <source>
        <tissue evidence="2">Whole</tissue>
    </source>
</reference>
<keyword evidence="1" id="KW-0732">Signal</keyword>
<gene>
    <name evidence="2" type="ORF">RF55_11553</name>
</gene>
<feature type="chain" id="PRO_5005290013" evidence="1">
    <location>
        <begin position="21"/>
        <end position="84"/>
    </location>
</feature>
<protein>
    <submittedName>
        <fullName evidence="2">Toxin-like structure lstx-j3 protein</fullName>
    </submittedName>
</protein>
<evidence type="ECO:0000313" key="3">
    <source>
        <dbReference type="Proteomes" id="UP000036403"/>
    </source>
</evidence>
<name>A0A0J7KF35_LASNI</name>
<dbReference type="AlphaFoldDB" id="A0A0J7KF35"/>
<accession>A0A0J7KF35</accession>
<feature type="signal peptide" evidence="1">
    <location>
        <begin position="1"/>
        <end position="20"/>
    </location>
</feature>
<sequence>MKCVIFTILIAFIMIAMALAAPQGGKEATCSPLGGHCQQYSDCCRYLECAFYAAKCVAKSGVIVPGQDTRPIGPGPYPPNAPLP</sequence>